<protein>
    <submittedName>
        <fullName evidence="1">Uncharacterized protein</fullName>
    </submittedName>
</protein>
<accession>A0AB74EYV5</accession>
<proteinExistence type="predicted"/>
<dbReference type="Proteomes" id="UP000184012">
    <property type="component" value="Unassembled WGS sequence"/>
</dbReference>
<name>A0AB74EYV5_9FIRM</name>
<dbReference type="EMBL" id="FRBP01000006">
    <property type="protein sequence ID" value="SHL56553.1"/>
    <property type="molecule type" value="Genomic_DNA"/>
</dbReference>
<gene>
    <name evidence="1" type="ORF">SAMN04515649_10623</name>
</gene>
<dbReference type="RefSeq" id="WP_073382760.1">
    <property type="nucleotide sequence ID" value="NZ_FRBP01000006.1"/>
</dbReference>
<dbReference type="AlphaFoldDB" id="A0AB74EYV5"/>
<organism evidence="1 2">
    <name type="scientific">Eubacterium callanderi</name>
    <dbReference type="NCBI Taxonomy" id="53442"/>
    <lineage>
        <taxon>Bacteria</taxon>
        <taxon>Bacillati</taxon>
        <taxon>Bacillota</taxon>
        <taxon>Clostridia</taxon>
        <taxon>Eubacteriales</taxon>
        <taxon>Eubacteriaceae</taxon>
        <taxon>Eubacterium</taxon>
    </lineage>
</organism>
<comment type="caution">
    <text evidence="1">The sequence shown here is derived from an EMBL/GenBank/DDBJ whole genome shotgun (WGS) entry which is preliminary data.</text>
</comment>
<evidence type="ECO:0000313" key="1">
    <source>
        <dbReference type="EMBL" id="SHL56553.1"/>
    </source>
</evidence>
<sequence>MLSPKEKELYDSVGKRIKATIAHGDVFIGHCTEFTDAYDNEPEEASITLRDPEKNGKPFPGLIELFLNEIKSIEVLD</sequence>
<evidence type="ECO:0000313" key="2">
    <source>
        <dbReference type="Proteomes" id="UP000184012"/>
    </source>
</evidence>
<reference evidence="1 2" key="1">
    <citation type="submission" date="2016-11" db="EMBL/GenBank/DDBJ databases">
        <authorList>
            <person name="Varghese N."/>
            <person name="Submissions S."/>
        </authorList>
    </citation>
    <scope>NUCLEOTIDE SEQUENCE [LARGE SCALE GENOMIC DNA]</scope>
    <source>
        <strain evidence="1 2">FD</strain>
    </source>
</reference>